<keyword evidence="3" id="KW-0479">Metal-binding</keyword>
<accession>A0A9W8AW45</accession>
<name>A0A9W8AW45_9FUNG</name>
<dbReference type="OrthoDB" id="10257492at2759"/>
<evidence type="ECO:0000256" key="3">
    <source>
        <dbReference type="ARBA" id="ARBA00022723"/>
    </source>
</evidence>
<reference evidence="5" key="1">
    <citation type="submission" date="2022-07" db="EMBL/GenBank/DDBJ databases">
        <title>Phylogenomic reconstructions and comparative analyses of Kickxellomycotina fungi.</title>
        <authorList>
            <person name="Reynolds N.K."/>
            <person name="Stajich J.E."/>
            <person name="Barry K."/>
            <person name="Grigoriev I.V."/>
            <person name="Crous P."/>
            <person name="Smith M.E."/>
        </authorList>
    </citation>
    <scope>NUCLEOTIDE SEQUENCE</scope>
    <source>
        <strain evidence="5">RSA 1196</strain>
    </source>
</reference>
<dbReference type="EC" id="2.5.1.1" evidence="5"/>
<dbReference type="EMBL" id="JANBPY010000625">
    <property type="protein sequence ID" value="KAJ1965143.1"/>
    <property type="molecule type" value="Genomic_DNA"/>
</dbReference>
<sequence length="97" mass="11426">IGTDIEDNKCSWLINQALLIANQEQLAMLTRHYGKRTPEDVAAVKAVYQDLQIDRLFHEYETESYKHINQMIQESDNGLVPHQIFRDFMAKVYKRTK</sequence>
<dbReference type="GO" id="GO:0046872">
    <property type="term" value="F:metal ion binding"/>
    <property type="evidence" value="ECO:0007669"/>
    <property type="project" value="UniProtKB-KW"/>
</dbReference>
<dbReference type="AlphaFoldDB" id="A0A9W8AW45"/>
<evidence type="ECO:0000256" key="2">
    <source>
        <dbReference type="ARBA" id="ARBA00022679"/>
    </source>
</evidence>
<dbReference type="PANTHER" id="PTHR11525">
    <property type="entry name" value="FARNESYL-PYROPHOSPHATE SYNTHETASE"/>
    <property type="match status" value="1"/>
</dbReference>
<evidence type="ECO:0000313" key="5">
    <source>
        <dbReference type="EMBL" id="KAJ1965143.1"/>
    </source>
</evidence>
<evidence type="ECO:0000256" key="4">
    <source>
        <dbReference type="ARBA" id="ARBA00022842"/>
    </source>
</evidence>
<dbReference type="PANTHER" id="PTHR11525:SF0">
    <property type="entry name" value="FARNESYL PYROPHOSPHATE SYNTHASE"/>
    <property type="match status" value="1"/>
</dbReference>
<dbReference type="InterPro" id="IPR039702">
    <property type="entry name" value="FPS1-like"/>
</dbReference>
<dbReference type="Pfam" id="PF00348">
    <property type="entry name" value="polyprenyl_synt"/>
    <property type="match status" value="1"/>
</dbReference>
<dbReference type="InterPro" id="IPR000092">
    <property type="entry name" value="Polyprenyl_synt"/>
</dbReference>
<keyword evidence="4" id="KW-0460">Magnesium</keyword>
<dbReference type="GO" id="GO:0045337">
    <property type="term" value="P:farnesyl diphosphate biosynthetic process"/>
    <property type="evidence" value="ECO:0007669"/>
    <property type="project" value="TreeGrafter"/>
</dbReference>
<dbReference type="GO" id="GO:0004337">
    <property type="term" value="F:(2E,6E)-farnesyl diphosphate synthase activity"/>
    <property type="evidence" value="ECO:0007669"/>
    <property type="project" value="TreeGrafter"/>
</dbReference>
<keyword evidence="6" id="KW-1185">Reference proteome</keyword>
<dbReference type="GO" id="GO:0005737">
    <property type="term" value="C:cytoplasm"/>
    <property type="evidence" value="ECO:0007669"/>
    <property type="project" value="TreeGrafter"/>
</dbReference>
<dbReference type="SUPFAM" id="SSF48576">
    <property type="entry name" value="Terpenoid synthases"/>
    <property type="match status" value="1"/>
</dbReference>
<evidence type="ECO:0000313" key="6">
    <source>
        <dbReference type="Proteomes" id="UP001150925"/>
    </source>
</evidence>
<feature type="non-terminal residue" evidence="5">
    <location>
        <position position="1"/>
    </location>
</feature>
<comment type="cofactor">
    <cofactor evidence="1">
        <name>Mg(2+)</name>
        <dbReference type="ChEBI" id="CHEBI:18420"/>
    </cofactor>
</comment>
<proteinExistence type="predicted"/>
<dbReference type="GO" id="GO:0004161">
    <property type="term" value="F:dimethylallyltranstransferase activity"/>
    <property type="evidence" value="ECO:0007669"/>
    <property type="project" value="UniProtKB-EC"/>
</dbReference>
<keyword evidence="2 5" id="KW-0808">Transferase</keyword>
<dbReference type="InterPro" id="IPR008949">
    <property type="entry name" value="Isoprenoid_synthase_dom_sf"/>
</dbReference>
<dbReference type="Proteomes" id="UP001150925">
    <property type="component" value="Unassembled WGS sequence"/>
</dbReference>
<protein>
    <submittedName>
        <fullName evidence="5">Farnesyl pyrophosphate synthetase</fullName>
        <ecNumber evidence="5">2.5.1.1</ecNumber>
    </submittedName>
</protein>
<organism evidence="5 6">
    <name type="scientific">Dispira parvispora</name>
    <dbReference type="NCBI Taxonomy" id="1520584"/>
    <lineage>
        <taxon>Eukaryota</taxon>
        <taxon>Fungi</taxon>
        <taxon>Fungi incertae sedis</taxon>
        <taxon>Zoopagomycota</taxon>
        <taxon>Kickxellomycotina</taxon>
        <taxon>Dimargaritomycetes</taxon>
        <taxon>Dimargaritales</taxon>
        <taxon>Dimargaritaceae</taxon>
        <taxon>Dispira</taxon>
    </lineage>
</organism>
<dbReference type="Gene3D" id="1.10.600.10">
    <property type="entry name" value="Farnesyl Diphosphate Synthase"/>
    <property type="match status" value="1"/>
</dbReference>
<comment type="caution">
    <text evidence="5">The sequence shown here is derived from an EMBL/GenBank/DDBJ whole genome shotgun (WGS) entry which is preliminary data.</text>
</comment>
<evidence type="ECO:0000256" key="1">
    <source>
        <dbReference type="ARBA" id="ARBA00001946"/>
    </source>
</evidence>
<gene>
    <name evidence="5" type="primary">ERG20</name>
    <name evidence="5" type="ORF">IWQ62_002739</name>
</gene>